<dbReference type="OrthoDB" id="240873at2"/>
<reference evidence="4 5" key="1">
    <citation type="submission" date="2019-02" db="EMBL/GenBank/DDBJ databases">
        <title>Deep-cultivation of Planctomycetes and their phenomic and genomic characterization uncovers novel biology.</title>
        <authorList>
            <person name="Wiegand S."/>
            <person name="Jogler M."/>
            <person name="Boedeker C."/>
            <person name="Pinto D."/>
            <person name="Vollmers J."/>
            <person name="Rivas-Marin E."/>
            <person name="Kohn T."/>
            <person name="Peeters S.H."/>
            <person name="Heuer A."/>
            <person name="Rast P."/>
            <person name="Oberbeckmann S."/>
            <person name="Bunk B."/>
            <person name="Jeske O."/>
            <person name="Meyerdierks A."/>
            <person name="Storesund J.E."/>
            <person name="Kallscheuer N."/>
            <person name="Luecker S."/>
            <person name="Lage O.M."/>
            <person name="Pohl T."/>
            <person name="Merkel B.J."/>
            <person name="Hornburger P."/>
            <person name="Mueller R.-W."/>
            <person name="Bruemmer F."/>
            <person name="Labrenz M."/>
            <person name="Spormann A.M."/>
            <person name="Op Den Camp H."/>
            <person name="Overmann J."/>
            <person name="Amann R."/>
            <person name="Jetten M.S.M."/>
            <person name="Mascher T."/>
            <person name="Medema M.H."/>
            <person name="Devos D.P."/>
            <person name="Kaster A.-K."/>
            <person name="Ovreas L."/>
            <person name="Rohde M."/>
            <person name="Galperin M.Y."/>
            <person name="Jogler C."/>
        </authorList>
    </citation>
    <scope>NUCLEOTIDE SEQUENCE [LARGE SCALE GENOMIC DNA]</scope>
    <source>
        <strain evidence="4 5">Pla52o</strain>
    </source>
</reference>
<organism evidence="4 5">
    <name type="scientific">Novipirellula galeiformis</name>
    <dbReference type="NCBI Taxonomy" id="2528004"/>
    <lineage>
        <taxon>Bacteria</taxon>
        <taxon>Pseudomonadati</taxon>
        <taxon>Planctomycetota</taxon>
        <taxon>Planctomycetia</taxon>
        <taxon>Pirellulales</taxon>
        <taxon>Pirellulaceae</taxon>
        <taxon>Novipirellula</taxon>
    </lineage>
</organism>
<name>A0A5C6CH82_9BACT</name>
<evidence type="ECO:0000259" key="3">
    <source>
        <dbReference type="Pfam" id="PF22725"/>
    </source>
</evidence>
<dbReference type="Gene3D" id="3.40.50.720">
    <property type="entry name" value="NAD(P)-binding Rossmann-like Domain"/>
    <property type="match status" value="1"/>
</dbReference>
<dbReference type="AlphaFoldDB" id="A0A5C6CH82"/>
<dbReference type="InterPro" id="IPR050463">
    <property type="entry name" value="Gfo/Idh/MocA_oxidrdct_glycsds"/>
</dbReference>
<feature type="domain" description="Gfo/Idh/MocA-like oxidoreductase N-terminal" evidence="2">
    <location>
        <begin position="5"/>
        <end position="120"/>
    </location>
</feature>
<comment type="caution">
    <text evidence="4">The sequence shown here is derived from an EMBL/GenBank/DDBJ whole genome shotgun (WGS) entry which is preliminary data.</text>
</comment>
<evidence type="ECO:0000256" key="1">
    <source>
        <dbReference type="ARBA" id="ARBA00023002"/>
    </source>
</evidence>
<dbReference type="RefSeq" id="WP_146595099.1">
    <property type="nucleotide sequence ID" value="NZ_SJPT01000004.1"/>
</dbReference>
<protein>
    <submittedName>
        <fullName evidence="4">1,5-anhydro-D-fructose reductase</fullName>
        <ecNumber evidence="4">1.1.1.292</ecNumber>
    </submittedName>
</protein>
<dbReference type="GO" id="GO:0000166">
    <property type="term" value="F:nucleotide binding"/>
    <property type="evidence" value="ECO:0007669"/>
    <property type="project" value="InterPro"/>
</dbReference>
<sequence length="385" mass="43159">MGELGIGVIGCGGFGFYAMQQYAKIPNVNLIAVSDPNRAAAERAAKHFGLIDAPSVDSLCQRPDVDLVYIASPPFLHHRHAIAALTADKHVVCEKPLALSLAQADEMIAFAKASDRIVVANLIQRYNPLADRVGKLIANQILGKPLHGYFENYASDEQLATDHWFWDPEKSGGIFVEHGVHFFDLFASWLGNGEVVAAQRCLRQPRAQEDQVQCCVRYRDEILVNFYHGFHQTARMDRQEIRIVFERGDVTLHGWIPTRLSLDAIVSDADEAQLVALFPDATLDLLESYFGEQRVCHGRHEAFPVDRRIRISTGQDSDKMNRYGELVRALMEDQLKRISEPSHQRRLTELHSREALRMAVQANRLASQSSAPNCSPLGEVIIHDS</sequence>
<dbReference type="InterPro" id="IPR055170">
    <property type="entry name" value="GFO_IDH_MocA-like_dom"/>
</dbReference>
<feature type="domain" description="GFO/IDH/MocA-like oxidoreductase" evidence="3">
    <location>
        <begin position="133"/>
        <end position="250"/>
    </location>
</feature>
<keyword evidence="1 4" id="KW-0560">Oxidoreductase</keyword>
<dbReference type="Pfam" id="PF22725">
    <property type="entry name" value="GFO_IDH_MocA_C3"/>
    <property type="match status" value="1"/>
</dbReference>
<dbReference type="PANTHER" id="PTHR43818">
    <property type="entry name" value="BCDNA.GH03377"/>
    <property type="match status" value="1"/>
</dbReference>
<dbReference type="SUPFAM" id="SSF55347">
    <property type="entry name" value="Glyceraldehyde-3-phosphate dehydrogenase-like, C-terminal domain"/>
    <property type="match status" value="1"/>
</dbReference>
<dbReference type="EMBL" id="SJPT01000004">
    <property type="protein sequence ID" value="TWU23385.1"/>
    <property type="molecule type" value="Genomic_DNA"/>
</dbReference>
<gene>
    <name evidence="4" type="primary">afr_7</name>
    <name evidence="4" type="ORF">Pla52o_29210</name>
</gene>
<dbReference type="InterPro" id="IPR036291">
    <property type="entry name" value="NAD(P)-bd_dom_sf"/>
</dbReference>
<proteinExistence type="predicted"/>
<dbReference type="InterPro" id="IPR000683">
    <property type="entry name" value="Gfo/Idh/MocA-like_OxRdtase_N"/>
</dbReference>
<evidence type="ECO:0000313" key="4">
    <source>
        <dbReference type="EMBL" id="TWU23385.1"/>
    </source>
</evidence>
<evidence type="ECO:0000259" key="2">
    <source>
        <dbReference type="Pfam" id="PF01408"/>
    </source>
</evidence>
<dbReference type="EC" id="1.1.1.292" evidence="4"/>
<dbReference type="Pfam" id="PF01408">
    <property type="entry name" value="GFO_IDH_MocA"/>
    <property type="match status" value="1"/>
</dbReference>
<evidence type="ECO:0000313" key="5">
    <source>
        <dbReference type="Proteomes" id="UP000316304"/>
    </source>
</evidence>
<dbReference type="PANTHER" id="PTHR43818:SF11">
    <property type="entry name" value="BCDNA.GH03377"/>
    <property type="match status" value="1"/>
</dbReference>
<dbReference type="GO" id="GO:0033712">
    <property type="term" value="F:1,5-anhydro-D-fructose reductase (1,5-anhydro-D-mannitol-forming) activity"/>
    <property type="evidence" value="ECO:0007669"/>
    <property type="project" value="UniProtKB-EC"/>
</dbReference>
<dbReference type="SUPFAM" id="SSF51735">
    <property type="entry name" value="NAD(P)-binding Rossmann-fold domains"/>
    <property type="match status" value="1"/>
</dbReference>
<keyword evidence="5" id="KW-1185">Reference proteome</keyword>
<dbReference type="Proteomes" id="UP000316304">
    <property type="component" value="Unassembled WGS sequence"/>
</dbReference>
<accession>A0A5C6CH82</accession>
<dbReference type="Gene3D" id="3.30.360.10">
    <property type="entry name" value="Dihydrodipicolinate Reductase, domain 2"/>
    <property type="match status" value="1"/>
</dbReference>